<evidence type="ECO:0000259" key="1">
    <source>
        <dbReference type="SMART" id="SM00418"/>
    </source>
</evidence>
<organism evidence="2 3">
    <name type="scientific">Actinoallomurus oryzae</name>
    <dbReference type="NCBI Taxonomy" id="502180"/>
    <lineage>
        <taxon>Bacteria</taxon>
        <taxon>Bacillati</taxon>
        <taxon>Actinomycetota</taxon>
        <taxon>Actinomycetes</taxon>
        <taxon>Streptosporangiales</taxon>
        <taxon>Thermomonosporaceae</taxon>
        <taxon>Actinoallomurus</taxon>
    </lineage>
</organism>
<dbReference type="InterPro" id="IPR001845">
    <property type="entry name" value="HTH_ArsR_DNA-bd_dom"/>
</dbReference>
<dbReference type="SMART" id="SM00418">
    <property type="entry name" value="HTH_ARSR"/>
    <property type="match status" value="1"/>
</dbReference>
<feature type="domain" description="HTH arsR-type" evidence="1">
    <location>
        <begin position="261"/>
        <end position="336"/>
    </location>
</feature>
<dbReference type="Gene3D" id="1.10.10.10">
    <property type="entry name" value="Winged helix-like DNA-binding domain superfamily/Winged helix DNA-binding domain"/>
    <property type="match status" value="1"/>
</dbReference>
<dbReference type="InterPro" id="IPR036390">
    <property type="entry name" value="WH_DNA-bd_sf"/>
</dbReference>
<sequence length="337" mass="36778">MTVSTQQVTRPDATELHVGRLADAKVRVSLDPYLSVLALTTDALGGRRRGAPESWRRRIRSAVSPAQAQAVWPLVAPGHSVTPDCVSPLSPIFETSVDEQIERLRDLSPDELLADLDGVFGRSGPPPHWRTVARQPRHWLRAYASATSQVWAAMRPVWREARPLLDREVARVGAAAMRGRLDVILGGIHPSSRFEDGVLKIRDPEPARFDLAGRRLVLVPMVSGGDALICSLDRADAVWLGYPLPGAGRLFRGEPAQEGGNALELLLGPVRAQVLTAASRPVTMGELATLTRLTPSAVTYHCERLAAAGLVLRERHGREVRVSLTPRAERLSELFDA</sequence>
<keyword evidence="3" id="KW-1185">Reference proteome</keyword>
<dbReference type="EMBL" id="BAABHF010000039">
    <property type="protein sequence ID" value="GAA4506642.1"/>
    <property type="molecule type" value="Genomic_DNA"/>
</dbReference>
<accession>A0ABP8QP29</accession>
<dbReference type="CDD" id="cd00090">
    <property type="entry name" value="HTH_ARSR"/>
    <property type="match status" value="1"/>
</dbReference>
<name>A0ABP8QP29_9ACTN</name>
<dbReference type="SUPFAM" id="SSF46785">
    <property type="entry name" value="Winged helix' DNA-binding domain"/>
    <property type="match status" value="1"/>
</dbReference>
<dbReference type="Pfam" id="PF12802">
    <property type="entry name" value="MarR_2"/>
    <property type="match status" value="1"/>
</dbReference>
<comment type="caution">
    <text evidence="2">The sequence shown here is derived from an EMBL/GenBank/DDBJ whole genome shotgun (WGS) entry which is preliminary data.</text>
</comment>
<proteinExistence type="predicted"/>
<evidence type="ECO:0000313" key="2">
    <source>
        <dbReference type="EMBL" id="GAA4506642.1"/>
    </source>
</evidence>
<dbReference type="InterPro" id="IPR011991">
    <property type="entry name" value="ArsR-like_HTH"/>
</dbReference>
<dbReference type="Proteomes" id="UP001500503">
    <property type="component" value="Unassembled WGS sequence"/>
</dbReference>
<protein>
    <recommendedName>
        <fullName evidence="1">HTH arsR-type domain-containing protein</fullName>
    </recommendedName>
</protein>
<gene>
    <name evidence="2" type="ORF">GCM10023191_064030</name>
</gene>
<dbReference type="InterPro" id="IPR036388">
    <property type="entry name" value="WH-like_DNA-bd_sf"/>
</dbReference>
<evidence type="ECO:0000313" key="3">
    <source>
        <dbReference type="Proteomes" id="UP001500503"/>
    </source>
</evidence>
<dbReference type="RefSeq" id="WP_345470176.1">
    <property type="nucleotide sequence ID" value="NZ_BAABHF010000039.1"/>
</dbReference>
<reference evidence="3" key="1">
    <citation type="journal article" date="2019" name="Int. J. Syst. Evol. Microbiol.">
        <title>The Global Catalogue of Microorganisms (GCM) 10K type strain sequencing project: providing services to taxonomists for standard genome sequencing and annotation.</title>
        <authorList>
            <consortium name="The Broad Institute Genomics Platform"/>
            <consortium name="The Broad Institute Genome Sequencing Center for Infectious Disease"/>
            <person name="Wu L."/>
            <person name="Ma J."/>
        </authorList>
    </citation>
    <scope>NUCLEOTIDE SEQUENCE [LARGE SCALE GENOMIC DNA]</scope>
    <source>
        <strain evidence="3">JCM 17933</strain>
    </source>
</reference>
<dbReference type="InterPro" id="IPR000835">
    <property type="entry name" value="HTH_MarR-typ"/>
</dbReference>